<dbReference type="PANTHER" id="PTHR10953">
    <property type="entry name" value="UBIQUITIN-ACTIVATING ENZYME E1"/>
    <property type="match status" value="1"/>
</dbReference>
<dbReference type="GO" id="GO:0045116">
    <property type="term" value="P:protein neddylation"/>
    <property type="evidence" value="ECO:0007669"/>
    <property type="project" value="UniProtKB-UniRule"/>
</dbReference>
<evidence type="ECO:0000256" key="6">
    <source>
        <dbReference type="ARBA" id="ARBA00022786"/>
    </source>
</evidence>
<protein>
    <recommendedName>
        <fullName evidence="3 11">NEDD8-activating enzyme E1 catalytic subunit</fullName>
        <ecNumber evidence="8 11">6.2.1.64</ecNumber>
    </recommendedName>
</protein>
<comment type="pathway">
    <text evidence="1 11">Protein modification; protein neddylation.</text>
</comment>
<dbReference type="Pfam" id="PF00899">
    <property type="entry name" value="ThiF"/>
    <property type="match status" value="1"/>
</dbReference>
<dbReference type="GO" id="GO:0005634">
    <property type="term" value="C:nucleus"/>
    <property type="evidence" value="ECO:0007669"/>
    <property type="project" value="TreeGrafter"/>
</dbReference>
<evidence type="ECO:0000256" key="7">
    <source>
        <dbReference type="ARBA" id="ARBA00022840"/>
    </source>
</evidence>
<evidence type="ECO:0000256" key="2">
    <source>
        <dbReference type="ARBA" id="ARBA00006310"/>
    </source>
</evidence>
<dbReference type="Gene3D" id="3.40.50.720">
    <property type="entry name" value="NAD(P)-binding Rossmann-like Domain"/>
    <property type="match status" value="1"/>
</dbReference>
<dbReference type="GO" id="GO:0005737">
    <property type="term" value="C:cytoplasm"/>
    <property type="evidence" value="ECO:0007669"/>
    <property type="project" value="TreeGrafter"/>
</dbReference>
<keyword evidence="4 11" id="KW-0436">Ligase</keyword>
<evidence type="ECO:0000313" key="13">
    <source>
        <dbReference type="EMBL" id="CAE0361495.1"/>
    </source>
</evidence>
<dbReference type="EMBL" id="HBIJ01003223">
    <property type="protein sequence ID" value="CAE0361495.1"/>
    <property type="molecule type" value="Transcribed_RNA"/>
</dbReference>
<feature type="domain" description="E2 binding" evidence="12">
    <location>
        <begin position="351"/>
        <end position="434"/>
    </location>
</feature>
<dbReference type="Pfam" id="PF08825">
    <property type="entry name" value="E2_bind"/>
    <property type="match status" value="1"/>
</dbReference>
<dbReference type="SUPFAM" id="SSF69572">
    <property type="entry name" value="Activating enzymes of the ubiquitin-like proteins"/>
    <property type="match status" value="1"/>
</dbReference>
<proteinExistence type="inferred from homology"/>
<evidence type="ECO:0000256" key="10">
    <source>
        <dbReference type="PROSITE-ProRule" id="PRU10132"/>
    </source>
</evidence>
<dbReference type="InterPro" id="IPR035985">
    <property type="entry name" value="Ubiquitin-activating_enz"/>
</dbReference>
<reference evidence="13" key="1">
    <citation type="submission" date="2021-01" db="EMBL/GenBank/DDBJ databases">
        <authorList>
            <person name="Corre E."/>
            <person name="Pelletier E."/>
            <person name="Niang G."/>
            <person name="Scheremetjew M."/>
            <person name="Finn R."/>
            <person name="Kale V."/>
            <person name="Holt S."/>
            <person name="Cochrane G."/>
            <person name="Meng A."/>
            <person name="Brown T."/>
            <person name="Cohen L."/>
        </authorList>
    </citation>
    <scope>NUCLEOTIDE SEQUENCE</scope>
    <source>
        <strain evidence="13">CCMP1510</strain>
    </source>
</reference>
<evidence type="ECO:0000256" key="5">
    <source>
        <dbReference type="ARBA" id="ARBA00022741"/>
    </source>
</evidence>
<dbReference type="Gene3D" id="3.10.290.20">
    <property type="entry name" value="Ubiquitin-like 2 activating enzyme e1b. Chain: B, domain 3"/>
    <property type="match status" value="1"/>
</dbReference>
<evidence type="ECO:0000256" key="11">
    <source>
        <dbReference type="RuleBase" id="RU368009"/>
    </source>
</evidence>
<accession>A0A7S3JQ98</accession>
<dbReference type="InterPro" id="IPR023318">
    <property type="entry name" value="Ub_act_enz_dom_a_sf"/>
</dbReference>
<keyword evidence="6 11" id="KW-0833">Ubl conjugation pathway</keyword>
<comment type="function">
    <text evidence="11">Catalytic subunit of the dimeric E1 enzyme, which activates NEDD8.</text>
</comment>
<evidence type="ECO:0000259" key="12">
    <source>
        <dbReference type="SMART" id="SM01181"/>
    </source>
</evidence>
<evidence type="ECO:0000256" key="1">
    <source>
        <dbReference type="ARBA" id="ARBA00005032"/>
    </source>
</evidence>
<dbReference type="FunFam" id="3.10.290.20:FF:000003">
    <property type="entry name" value="Ubiquitin-activating enzyme E1 C"/>
    <property type="match status" value="1"/>
</dbReference>
<keyword evidence="7 11" id="KW-0067">ATP-binding</keyword>
<dbReference type="InterPro" id="IPR014929">
    <property type="entry name" value="E2-binding"/>
</dbReference>
<dbReference type="SMART" id="SM01181">
    <property type="entry name" value="E2_bind"/>
    <property type="match status" value="1"/>
</dbReference>
<evidence type="ECO:0000256" key="4">
    <source>
        <dbReference type="ARBA" id="ARBA00022598"/>
    </source>
</evidence>
<dbReference type="InterPro" id="IPR045886">
    <property type="entry name" value="ThiF/MoeB/HesA"/>
</dbReference>
<dbReference type="GO" id="GO:0005524">
    <property type="term" value="F:ATP binding"/>
    <property type="evidence" value="ECO:0007669"/>
    <property type="project" value="UniProtKB-UniRule"/>
</dbReference>
<dbReference type="CDD" id="cd01488">
    <property type="entry name" value="Uba3_RUB"/>
    <property type="match status" value="1"/>
</dbReference>
<comment type="similarity">
    <text evidence="2 11">Belongs to the ubiquitin-activating E1 family. UBA3 subfamily.</text>
</comment>
<evidence type="ECO:0000256" key="9">
    <source>
        <dbReference type="ARBA" id="ARBA00024626"/>
    </source>
</evidence>
<sequence>MVDNIKNEEFGALERLLLNETKLGSETGTLPIGQFEPGEEIMNFLRNDCKVLVVGAGGLGCEVLKDLALSGFRDIHVIDMDTIDISNLNRQFLFRASDVGKAKAQVAARFINERVYGVHVTPYIGKVQEKDADFYRQFNLIVSGLDNVEARRWLNSMLLSLAQIDDQGNVDPETVIPMIDGGTEGFKGQARVIVPRFTSCFECSLDTFPPQRTYPLCTIAETPRLPEHCISYAHLIEWPKAFPNRKPDTDSADDMAWICKTAQDRAQAYGLQGVTYMKTLGVVKNIIPAVASTNAVVSAVCANEAFKIATACARNLDTYFMYMGNDGAYTHTFRYQKKEDCMVCSASIRTLSVNPATTLAGLISHLTQDSGLRLKQPSLTKSDSTLYMQNPKALEAATRPNLTKQLSELIQDDEEITVTDPVFVGDLALTLKISYSLETPIFSLDDDEKEGTTTK</sequence>
<dbReference type="InterPro" id="IPR033127">
    <property type="entry name" value="UBQ-activ_enz_E1_Cys_AS"/>
</dbReference>
<evidence type="ECO:0000256" key="3">
    <source>
        <dbReference type="ARBA" id="ARBA00015203"/>
    </source>
</evidence>
<dbReference type="AlphaFoldDB" id="A0A7S3JQ98"/>
<organism evidence="13">
    <name type="scientific">Aureoumbra lagunensis</name>
    <dbReference type="NCBI Taxonomy" id="44058"/>
    <lineage>
        <taxon>Eukaryota</taxon>
        <taxon>Sar</taxon>
        <taxon>Stramenopiles</taxon>
        <taxon>Ochrophyta</taxon>
        <taxon>Pelagophyceae</taxon>
        <taxon>Pelagomonadales</taxon>
        <taxon>Aureoumbra</taxon>
    </lineage>
</organism>
<dbReference type="GO" id="GO:0019781">
    <property type="term" value="F:NEDD8 activating enzyme activity"/>
    <property type="evidence" value="ECO:0007669"/>
    <property type="project" value="UniProtKB-UniRule"/>
</dbReference>
<dbReference type="PROSITE" id="PS00865">
    <property type="entry name" value="UBIQUITIN_ACTIVAT_2"/>
    <property type="match status" value="1"/>
</dbReference>
<keyword evidence="5 11" id="KW-0547">Nucleotide-binding</keyword>
<comment type="catalytic activity">
    <reaction evidence="9 11">
        <text>ATP + [NEDD8 protein] + [E1 NEDD8-activating enzyme]-L-cysteine = AMP + diphosphate + [E1 NEDD8-activating enzyme]-S-[NEDD8 protein]-yl-L-cysteine.</text>
        <dbReference type="EC" id="6.2.1.64"/>
    </reaction>
</comment>
<dbReference type="PANTHER" id="PTHR10953:SF6">
    <property type="entry name" value="NEDD8-ACTIVATING ENZYME E1 CATALYTIC SUBUNIT"/>
    <property type="match status" value="1"/>
</dbReference>
<dbReference type="InterPro" id="IPR000594">
    <property type="entry name" value="ThiF_NAD_FAD-bd"/>
</dbReference>
<dbReference type="UniPathway" id="UPA00885"/>
<name>A0A7S3JQ98_9STRA</name>
<dbReference type="InterPro" id="IPR030468">
    <property type="entry name" value="Uba3_N"/>
</dbReference>
<evidence type="ECO:0000256" key="8">
    <source>
        <dbReference type="ARBA" id="ARBA00023624"/>
    </source>
</evidence>
<dbReference type="Gene3D" id="1.10.10.520">
    <property type="entry name" value="Ubiquitin activating enzymes (Uba3). Chain: B, domain 2"/>
    <property type="match status" value="1"/>
</dbReference>
<feature type="active site" description="Glycyl thioester intermediate" evidence="10">
    <location>
        <position position="217"/>
    </location>
</feature>
<dbReference type="EC" id="6.2.1.64" evidence="8 11"/>
<gene>
    <name evidence="13" type="ORF">ALAG00032_LOCUS2228</name>
</gene>